<reference evidence="2" key="1">
    <citation type="submission" date="2018-05" db="EMBL/GenBank/DDBJ databases">
        <authorList>
            <person name="Lanie J.A."/>
            <person name="Ng W.-L."/>
            <person name="Kazmierczak K.M."/>
            <person name="Andrzejewski T.M."/>
            <person name="Davidsen T.M."/>
            <person name="Wayne K.J."/>
            <person name="Tettelin H."/>
            <person name="Glass J.I."/>
            <person name="Rusch D."/>
            <person name="Podicherti R."/>
            <person name="Tsui H.-C.T."/>
            <person name="Winkler M.E."/>
        </authorList>
    </citation>
    <scope>NUCLEOTIDE SEQUENCE</scope>
</reference>
<keyword evidence="1" id="KW-0472">Membrane</keyword>
<evidence type="ECO:0008006" key="3">
    <source>
        <dbReference type="Google" id="ProtNLM"/>
    </source>
</evidence>
<evidence type="ECO:0000313" key="2">
    <source>
        <dbReference type="EMBL" id="SVC10361.1"/>
    </source>
</evidence>
<dbReference type="EMBL" id="UINC01073744">
    <property type="protein sequence ID" value="SVC10361.1"/>
    <property type="molecule type" value="Genomic_DNA"/>
</dbReference>
<gene>
    <name evidence="2" type="ORF">METZ01_LOCUS263215</name>
</gene>
<name>A0A382JI71_9ZZZZ</name>
<sequence length="56" mass="6353">MSRLSARDYLDLFLLSAIWGSSFLFLRIASPILGPVFLIEMRVLSGFLVLFPVCLF</sequence>
<keyword evidence="1" id="KW-0812">Transmembrane</keyword>
<feature type="transmembrane region" description="Helical" evidence="1">
    <location>
        <begin position="12"/>
        <end position="30"/>
    </location>
</feature>
<feature type="non-terminal residue" evidence="2">
    <location>
        <position position="56"/>
    </location>
</feature>
<protein>
    <recommendedName>
        <fullName evidence="3">EamA domain-containing protein</fullName>
    </recommendedName>
</protein>
<dbReference type="AlphaFoldDB" id="A0A382JI71"/>
<feature type="transmembrane region" description="Helical" evidence="1">
    <location>
        <begin position="36"/>
        <end position="55"/>
    </location>
</feature>
<organism evidence="2">
    <name type="scientific">marine metagenome</name>
    <dbReference type="NCBI Taxonomy" id="408172"/>
    <lineage>
        <taxon>unclassified sequences</taxon>
        <taxon>metagenomes</taxon>
        <taxon>ecological metagenomes</taxon>
    </lineage>
</organism>
<proteinExistence type="predicted"/>
<keyword evidence="1" id="KW-1133">Transmembrane helix</keyword>
<accession>A0A382JI71</accession>
<evidence type="ECO:0000256" key="1">
    <source>
        <dbReference type="SAM" id="Phobius"/>
    </source>
</evidence>